<evidence type="ECO:0000256" key="2">
    <source>
        <dbReference type="SAM" id="MobiDB-lite"/>
    </source>
</evidence>
<gene>
    <name evidence="3" type="ORF">I9W82_001918</name>
</gene>
<evidence type="ECO:0000313" key="3">
    <source>
        <dbReference type="EMBL" id="KAG5420038.1"/>
    </source>
</evidence>
<dbReference type="Pfam" id="PF03357">
    <property type="entry name" value="Snf7"/>
    <property type="match status" value="1"/>
</dbReference>
<keyword evidence="1" id="KW-0175">Coiled coil</keyword>
<protein>
    <submittedName>
        <fullName evidence="3">Uncharacterized protein</fullName>
    </submittedName>
</protein>
<dbReference type="GO" id="GO:0007034">
    <property type="term" value="P:vacuolar transport"/>
    <property type="evidence" value="ECO:0007669"/>
    <property type="project" value="InterPro"/>
</dbReference>
<dbReference type="Proteomes" id="UP000669133">
    <property type="component" value="Unassembled WGS sequence"/>
</dbReference>
<sequence length="457" mass="52535">MSTIEDVIKLVPAFKESRLNSLYSNFQKSKQLNPEGYQANIQAWKSLFVKIITSDQFEPESVVSIPTYNPNLEESLSLHPYNKPQNLNCIIQEFVDDRFLIPASLYLSAKENYLVTTSGQFSVSQYLSINAWQQWRALKNYSVIKRGRLVDDRFIYCDELVRFGQKVANLIERKVKGDAYSSILFNHTLLFDELSKHLTITKTDYDLLLKYLSRDIGLLQTKDVDGHLYIKISQEAITQEDEAVVQVKQTLKNLETRIKEVEDKLSSIDFKSVLSLPKDAQKSSLRQKMATKANLVKLLDRNINLEMEMTTLLQKINDSNFNSVYFSVLENSAKTLSKLNNRLKIDDIDRVKADIDEELSKEQETSDALVGDANDEDVDEELNRMIKEQEGEGKTTDEKENTTEYSETTDKERDLLRKLENLTVKDDEKKNPQESSVKNDAKEKPQQESPVKVASLE</sequence>
<dbReference type="AlphaFoldDB" id="A0A8H8DB59"/>
<dbReference type="Pfam" id="PF25880">
    <property type="entry name" value="WHD_CHMP7_1st"/>
    <property type="match status" value="1"/>
</dbReference>
<organism evidence="3 4">
    <name type="scientific">Candida metapsilosis</name>
    <dbReference type="NCBI Taxonomy" id="273372"/>
    <lineage>
        <taxon>Eukaryota</taxon>
        <taxon>Fungi</taxon>
        <taxon>Dikarya</taxon>
        <taxon>Ascomycota</taxon>
        <taxon>Saccharomycotina</taxon>
        <taxon>Pichiomycetes</taxon>
        <taxon>Debaryomycetaceae</taxon>
        <taxon>Candida/Lodderomyces clade</taxon>
        <taxon>Candida</taxon>
    </lineage>
</organism>
<evidence type="ECO:0000313" key="4">
    <source>
        <dbReference type="Proteomes" id="UP000669133"/>
    </source>
</evidence>
<feature type="region of interest" description="Disordered" evidence="2">
    <location>
        <begin position="387"/>
        <end position="457"/>
    </location>
</feature>
<dbReference type="RefSeq" id="XP_067549154.1">
    <property type="nucleotide sequence ID" value="XM_067690716.1"/>
</dbReference>
<proteinExistence type="predicted"/>
<dbReference type="OrthoDB" id="10250120at2759"/>
<comment type="caution">
    <text evidence="3">The sequence shown here is derived from an EMBL/GenBank/DDBJ whole genome shotgun (WGS) entry which is preliminary data.</text>
</comment>
<accession>A0A8H8DB59</accession>
<keyword evidence="4" id="KW-1185">Reference proteome</keyword>
<dbReference type="GeneID" id="93650547"/>
<feature type="compositionally biased region" description="Basic and acidic residues" evidence="2">
    <location>
        <begin position="387"/>
        <end position="446"/>
    </location>
</feature>
<reference evidence="3 4" key="1">
    <citation type="submission" date="2020-12" db="EMBL/GenBank/DDBJ databases">
        <title>Effect of drift, selection, and recombination on the evolution of hybrid genomes in Candida yeast pathogens.</title>
        <authorList>
            <person name="Mixao V."/>
            <person name="Ksiezopolska E."/>
            <person name="Saus E."/>
            <person name="Boekhout T."/>
            <person name="Gacser A."/>
            <person name="Gabaldon T."/>
        </authorList>
    </citation>
    <scope>NUCLEOTIDE SEQUENCE [LARGE SCALE GENOMIC DNA]</scope>
    <source>
        <strain evidence="3 4">BP57</strain>
    </source>
</reference>
<evidence type="ECO:0000256" key="1">
    <source>
        <dbReference type="SAM" id="Coils"/>
    </source>
</evidence>
<name>A0A8H8DB59_9ASCO</name>
<dbReference type="InterPro" id="IPR005024">
    <property type="entry name" value="Snf7_fam"/>
</dbReference>
<dbReference type="EMBL" id="JAEOAQ010000002">
    <property type="protein sequence ID" value="KAG5420038.1"/>
    <property type="molecule type" value="Genomic_DNA"/>
</dbReference>
<feature type="coiled-coil region" evidence="1">
    <location>
        <begin position="237"/>
        <end position="271"/>
    </location>
</feature>